<dbReference type="CDD" id="cd18552">
    <property type="entry name" value="ABC_6TM_MsbA_like"/>
    <property type="match status" value="1"/>
</dbReference>
<dbReference type="KEGG" id="psel:GM415_04090"/>
<evidence type="ECO:0000259" key="8">
    <source>
        <dbReference type="PROSITE" id="PS50893"/>
    </source>
</evidence>
<dbReference type="PANTHER" id="PTHR43394:SF1">
    <property type="entry name" value="ATP-BINDING CASSETTE SUB-FAMILY B MEMBER 10, MITOCHONDRIAL"/>
    <property type="match status" value="1"/>
</dbReference>
<dbReference type="SMART" id="SM00382">
    <property type="entry name" value="AAA"/>
    <property type="match status" value="1"/>
</dbReference>
<protein>
    <submittedName>
        <fullName evidence="10">ATP-binding cassette domain-containing protein</fullName>
    </submittedName>
</protein>
<organism evidence="10 11">
    <name type="scientific">Pseudodesulfovibrio cashew</name>
    <dbReference type="NCBI Taxonomy" id="2678688"/>
    <lineage>
        <taxon>Bacteria</taxon>
        <taxon>Pseudomonadati</taxon>
        <taxon>Thermodesulfobacteriota</taxon>
        <taxon>Desulfovibrionia</taxon>
        <taxon>Desulfovibrionales</taxon>
        <taxon>Desulfovibrionaceae</taxon>
    </lineage>
</organism>
<dbReference type="EMBL" id="CP046400">
    <property type="protein sequence ID" value="QGY39332.1"/>
    <property type="molecule type" value="Genomic_DNA"/>
</dbReference>
<dbReference type="InterPro" id="IPR003593">
    <property type="entry name" value="AAA+_ATPase"/>
</dbReference>
<name>A0A6I6JG03_9BACT</name>
<dbReference type="SUPFAM" id="SSF52540">
    <property type="entry name" value="P-loop containing nucleoside triphosphate hydrolases"/>
    <property type="match status" value="1"/>
</dbReference>
<dbReference type="PROSITE" id="PS00211">
    <property type="entry name" value="ABC_TRANSPORTER_1"/>
    <property type="match status" value="1"/>
</dbReference>
<dbReference type="GO" id="GO:0005886">
    <property type="term" value="C:plasma membrane"/>
    <property type="evidence" value="ECO:0007669"/>
    <property type="project" value="UniProtKB-SubCell"/>
</dbReference>
<dbReference type="Pfam" id="PF00005">
    <property type="entry name" value="ABC_tran"/>
    <property type="match status" value="1"/>
</dbReference>
<evidence type="ECO:0000256" key="7">
    <source>
        <dbReference type="SAM" id="Phobius"/>
    </source>
</evidence>
<dbReference type="InterPro" id="IPR036640">
    <property type="entry name" value="ABC1_TM_sf"/>
</dbReference>
<gene>
    <name evidence="10" type="ORF">GM415_04090</name>
</gene>
<evidence type="ECO:0000256" key="1">
    <source>
        <dbReference type="ARBA" id="ARBA00004651"/>
    </source>
</evidence>
<dbReference type="PROSITE" id="PS50893">
    <property type="entry name" value="ABC_TRANSPORTER_2"/>
    <property type="match status" value="1"/>
</dbReference>
<dbReference type="Gene3D" id="1.20.1560.10">
    <property type="entry name" value="ABC transporter type 1, transmembrane domain"/>
    <property type="match status" value="1"/>
</dbReference>
<dbReference type="InterPro" id="IPR039421">
    <property type="entry name" value="Type_1_exporter"/>
</dbReference>
<dbReference type="InterPro" id="IPR003439">
    <property type="entry name" value="ABC_transporter-like_ATP-bd"/>
</dbReference>
<feature type="transmembrane region" description="Helical" evidence="7">
    <location>
        <begin position="154"/>
        <end position="176"/>
    </location>
</feature>
<keyword evidence="3" id="KW-0547">Nucleotide-binding</keyword>
<evidence type="ECO:0000256" key="3">
    <source>
        <dbReference type="ARBA" id="ARBA00022741"/>
    </source>
</evidence>
<feature type="domain" description="ABC transporter" evidence="8">
    <location>
        <begin position="359"/>
        <end position="594"/>
    </location>
</feature>
<keyword evidence="4 10" id="KW-0067">ATP-binding</keyword>
<reference evidence="10 11" key="1">
    <citation type="submission" date="2019-11" db="EMBL/GenBank/DDBJ databases">
        <authorList>
            <person name="Zheng R.K."/>
            <person name="Sun C.M."/>
        </authorList>
    </citation>
    <scope>NUCLEOTIDE SEQUENCE [LARGE SCALE GENOMIC DNA]</scope>
    <source>
        <strain evidence="10 11">SRB007</strain>
    </source>
</reference>
<evidence type="ECO:0000313" key="10">
    <source>
        <dbReference type="EMBL" id="QGY39332.1"/>
    </source>
</evidence>
<dbReference type="GO" id="GO:0015421">
    <property type="term" value="F:ABC-type oligopeptide transporter activity"/>
    <property type="evidence" value="ECO:0007669"/>
    <property type="project" value="TreeGrafter"/>
</dbReference>
<dbReference type="Proteomes" id="UP000428328">
    <property type="component" value="Chromosome"/>
</dbReference>
<keyword evidence="2 7" id="KW-0812">Transmembrane</keyword>
<dbReference type="GO" id="GO:0090374">
    <property type="term" value="P:oligopeptide export from mitochondrion"/>
    <property type="evidence" value="ECO:0007669"/>
    <property type="project" value="TreeGrafter"/>
</dbReference>
<evidence type="ECO:0000256" key="5">
    <source>
        <dbReference type="ARBA" id="ARBA00022989"/>
    </source>
</evidence>
<dbReference type="GO" id="GO:0016887">
    <property type="term" value="F:ATP hydrolysis activity"/>
    <property type="evidence" value="ECO:0007669"/>
    <property type="project" value="InterPro"/>
</dbReference>
<dbReference type="PANTHER" id="PTHR43394">
    <property type="entry name" value="ATP-DEPENDENT PERMEASE MDL1, MITOCHONDRIAL"/>
    <property type="match status" value="1"/>
</dbReference>
<proteinExistence type="predicted"/>
<keyword evidence="11" id="KW-1185">Reference proteome</keyword>
<feature type="transmembrane region" description="Helical" evidence="7">
    <location>
        <begin position="84"/>
        <end position="104"/>
    </location>
</feature>
<sequence>MPRQSRPSEQGDVLARQRDLHYMGNRYMLKRSIGYFGPYKLRVTFAVIAMLLYAPIAPALAWLTKYVTDKVLIAKDMDMLKLCIAGLVTLIVLKGILQFCQVYVMNSTGILVLKDMRRDLFDKIVRLPMPFFAESEIGMLMSRIVSDVVAVRQCLPSVIMFIRQVFTLLGLIGMVIYLDAHLAFWSLVVMPAALYPLIWFGKKVRKYGRKMQAELSGVNVVLEESFSGIKVIKAFANELRESRRFDKENTNLAKAIIRQIFYSESSSRVMDFVSAGAGATVLWIGGSRVIGGQMTPGDLTAFLVCLVQLYEPIKKINMSNNQIQQGLAGAERVFDIFDSPRIQVEDEGSARFDGDFRELSFEDVHFTYPDAPKPALNGVSLRIEAGQRVAIVGPSGSGKTTLVNLIPRFYSPQQGLVRLNGLQLKDYSLSSLRMGLGLVSQDTFLFNDTVTANIAYARDEYERDEVERAARGAFAHDFIMEMPDGYDTVVGEGGVKISGGQKQRLTIARAIMKNPPLLILDEATSALDTESERVVQKALENLMQGRTSIVIAHRLSTVLNADVIVVMEQGRVVAKGTHRELLESCSLYERLYRMQFEDSAE</sequence>
<evidence type="ECO:0000259" key="9">
    <source>
        <dbReference type="PROSITE" id="PS50929"/>
    </source>
</evidence>
<evidence type="ECO:0000256" key="4">
    <source>
        <dbReference type="ARBA" id="ARBA00022840"/>
    </source>
</evidence>
<feature type="domain" description="ABC transmembrane type-1" evidence="9">
    <location>
        <begin position="45"/>
        <end position="325"/>
    </location>
</feature>
<comment type="subcellular location">
    <subcellularLocation>
        <location evidence="1">Cell membrane</location>
        <topology evidence="1">Multi-pass membrane protein</topology>
    </subcellularLocation>
</comment>
<accession>A0A6I6JG03</accession>
<keyword evidence="5 7" id="KW-1133">Transmembrane helix</keyword>
<evidence type="ECO:0000256" key="2">
    <source>
        <dbReference type="ARBA" id="ARBA00022692"/>
    </source>
</evidence>
<dbReference type="SUPFAM" id="SSF90123">
    <property type="entry name" value="ABC transporter transmembrane region"/>
    <property type="match status" value="1"/>
</dbReference>
<dbReference type="InterPro" id="IPR011527">
    <property type="entry name" value="ABC1_TM_dom"/>
</dbReference>
<dbReference type="GO" id="GO:0005524">
    <property type="term" value="F:ATP binding"/>
    <property type="evidence" value="ECO:0007669"/>
    <property type="project" value="UniProtKB-KW"/>
</dbReference>
<dbReference type="Pfam" id="PF00664">
    <property type="entry name" value="ABC_membrane"/>
    <property type="match status" value="1"/>
</dbReference>
<feature type="transmembrane region" description="Helical" evidence="7">
    <location>
        <begin position="182"/>
        <end position="201"/>
    </location>
</feature>
<feature type="transmembrane region" description="Helical" evidence="7">
    <location>
        <begin position="43"/>
        <end position="63"/>
    </location>
</feature>
<dbReference type="Gene3D" id="3.40.50.300">
    <property type="entry name" value="P-loop containing nucleotide triphosphate hydrolases"/>
    <property type="match status" value="1"/>
</dbReference>
<dbReference type="PROSITE" id="PS50929">
    <property type="entry name" value="ABC_TM1F"/>
    <property type="match status" value="1"/>
</dbReference>
<evidence type="ECO:0000313" key="11">
    <source>
        <dbReference type="Proteomes" id="UP000428328"/>
    </source>
</evidence>
<dbReference type="FunFam" id="3.40.50.300:FF:000218">
    <property type="entry name" value="Multidrug ABC transporter ATP-binding protein"/>
    <property type="match status" value="1"/>
</dbReference>
<keyword evidence="6 7" id="KW-0472">Membrane</keyword>
<dbReference type="InterPro" id="IPR027417">
    <property type="entry name" value="P-loop_NTPase"/>
</dbReference>
<evidence type="ECO:0000256" key="6">
    <source>
        <dbReference type="ARBA" id="ARBA00023136"/>
    </source>
</evidence>
<dbReference type="InterPro" id="IPR017871">
    <property type="entry name" value="ABC_transporter-like_CS"/>
</dbReference>
<dbReference type="AlphaFoldDB" id="A0A6I6JG03"/>